<gene>
    <name evidence="1" type="ORF">AVEN_272434_1</name>
</gene>
<dbReference type="Proteomes" id="UP000499080">
    <property type="component" value="Unassembled WGS sequence"/>
</dbReference>
<name>A0A4Y2LM48_ARAVE</name>
<organism evidence="1 2">
    <name type="scientific">Araneus ventricosus</name>
    <name type="common">Orbweaver spider</name>
    <name type="synonym">Epeira ventricosa</name>
    <dbReference type="NCBI Taxonomy" id="182803"/>
    <lineage>
        <taxon>Eukaryota</taxon>
        <taxon>Metazoa</taxon>
        <taxon>Ecdysozoa</taxon>
        <taxon>Arthropoda</taxon>
        <taxon>Chelicerata</taxon>
        <taxon>Arachnida</taxon>
        <taxon>Araneae</taxon>
        <taxon>Araneomorphae</taxon>
        <taxon>Entelegynae</taxon>
        <taxon>Araneoidea</taxon>
        <taxon>Araneidae</taxon>
        <taxon>Araneus</taxon>
    </lineage>
</organism>
<accession>A0A4Y2LM48</accession>
<evidence type="ECO:0000313" key="1">
    <source>
        <dbReference type="EMBL" id="GBN15073.1"/>
    </source>
</evidence>
<protein>
    <submittedName>
        <fullName evidence="1">Uncharacterized protein</fullName>
    </submittedName>
</protein>
<keyword evidence="2" id="KW-1185">Reference proteome</keyword>
<dbReference type="EMBL" id="BGPR01005982">
    <property type="protein sequence ID" value="GBN15073.1"/>
    <property type="molecule type" value="Genomic_DNA"/>
</dbReference>
<dbReference type="AlphaFoldDB" id="A0A4Y2LM48"/>
<sequence>MIEAVTLPKETTPPEGAISTWVRSLRISKRVFDLLVGIIMVWVELPLVPMRLRTFSGKGLALAGDSRQDSELLQRSFFRRPGHKTGTRVARLKVQSHRTM</sequence>
<evidence type="ECO:0000313" key="2">
    <source>
        <dbReference type="Proteomes" id="UP000499080"/>
    </source>
</evidence>
<comment type="caution">
    <text evidence="1">The sequence shown here is derived from an EMBL/GenBank/DDBJ whole genome shotgun (WGS) entry which is preliminary data.</text>
</comment>
<reference evidence="1 2" key="1">
    <citation type="journal article" date="2019" name="Sci. Rep.">
        <title>Orb-weaving spider Araneus ventricosus genome elucidates the spidroin gene catalogue.</title>
        <authorList>
            <person name="Kono N."/>
            <person name="Nakamura H."/>
            <person name="Ohtoshi R."/>
            <person name="Moran D.A.P."/>
            <person name="Shinohara A."/>
            <person name="Yoshida Y."/>
            <person name="Fujiwara M."/>
            <person name="Mori M."/>
            <person name="Tomita M."/>
            <person name="Arakawa K."/>
        </authorList>
    </citation>
    <scope>NUCLEOTIDE SEQUENCE [LARGE SCALE GENOMIC DNA]</scope>
</reference>
<proteinExistence type="predicted"/>